<evidence type="ECO:0000313" key="6">
    <source>
        <dbReference type="EMBL" id="GGI57500.1"/>
    </source>
</evidence>
<evidence type="ECO:0000256" key="4">
    <source>
        <dbReference type="PROSITE-ProRule" id="PRU00335"/>
    </source>
</evidence>
<dbReference type="PRINTS" id="PR00455">
    <property type="entry name" value="HTHTETR"/>
</dbReference>
<dbReference type="Pfam" id="PF16925">
    <property type="entry name" value="TetR_C_13"/>
    <property type="match status" value="1"/>
</dbReference>
<dbReference type="Pfam" id="PF00440">
    <property type="entry name" value="TetR_N"/>
    <property type="match status" value="1"/>
</dbReference>
<keyword evidence="3" id="KW-0804">Transcription</keyword>
<protein>
    <submittedName>
        <fullName evidence="6">TetR family transcriptional regulator</fullName>
    </submittedName>
</protein>
<evidence type="ECO:0000256" key="1">
    <source>
        <dbReference type="ARBA" id="ARBA00023015"/>
    </source>
</evidence>
<dbReference type="PANTHER" id="PTHR47506:SF1">
    <property type="entry name" value="HTH-TYPE TRANSCRIPTIONAL REGULATOR YJDC"/>
    <property type="match status" value="1"/>
</dbReference>
<reference evidence="7" key="1">
    <citation type="journal article" date="2019" name="Int. J. Syst. Evol. Microbiol.">
        <title>The Global Catalogue of Microorganisms (GCM) 10K type strain sequencing project: providing services to taxonomists for standard genome sequencing and annotation.</title>
        <authorList>
            <consortium name="The Broad Institute Genomics Platform"/>
            <consortium name="The Broad Institute Genome Sequencing Center for Infectious Disease"/>
            <person name="Wu L."/>
            <person name="Ma J."/>
        </authorList>
    </citation>
    <scope>NUCLEOTIDE SEQUENCE [LARGE SCALE GENOMIC DNA]</scope>
    <source>
        <strain evidence="7">CCM 8681</strain>
    </source>
</reference>
<dbReference type="InterPro" id="IPR009057">
    <property type="entry name" value="Homeodomain-like_sf"/>
</dbReference>
<dbReference type="PANTHER" id="PTHR47506">
    <property type="entry name" value="TRANSCRIPTIONAL REGULATORY PROTEIN"/>
    <property type="match status" value="1"/>
</dbReference>
<dbReference type="EMBL" id="BMDQ01000002">
    <property type="protein sequence ID" value="GGI57500.1"/>
    <property type="molecule type" value="Genomic_DNA"/>
</dbReference>
<evidence type="ECO:0000256" key="2">
    <source>
        <dbReference type="ARBA" id="ARBA00023125"/>
    </source>
</evidence>
<feature type="domain" description="HTH tetR-type" evidence="5">
    <location>
        <begin position="6"/>
        <end position="66"/>
    </location>
</feature>
<evidence type="ECO:0000259" key="5">
    <source>
        <dbReference type="PROSITE" id="PS50977"/>
    </source>
</evidence>
<gene>
    <name evidence="6" type="ORF">GCM10011444_18090</name>
</gene>
<keyword evidence="7" id="KW-1185">Reference proteome</keyword>
<dbReference type="InterPro" id="IPR036271">
    <property type="entry name" value="Tet_transcr_reg_TetR-rel_C_sf"/>
</dbReference>
<organism evidence="6 7">
    <name type="scientific">Winogradskyella haliclonae</name>
    <dbReference type="NCBI Taxonomy" id="2048558"/>
    <lineage>
        <taxon>Bacteria</taxon>
        <taxon>Pseudomonadati</taxon>
        <taxon>Bacteroidota</taxon>
        <taxon>Flavobacteriia</taxon>
        <taxon>Flavobacteriales</taxon>
        <taxon>Flavobacteriaceae</taxon>
        <taxon>Winogradskyella</taxon>
    </lineage>
</organism>
<name>A0ABQ2BZX6_9FLAO</name>
<feature type="DNA-binding region" description="H-T-H motif" evidence="4">
    <location>
        <begin position="29"/>
        <end position="48"/>
    </location>
</feature>
<keyword evidence="1" id="KW-0805">Transcription regulation</keyword>
<dbReference type="Gene3D" id="1.10.357.10">
    <property type="entry name" value="Tetracycline Repressor, domain 2"/>
    <property type="match status" value="1"/>
</dbReference>
<dbReference type="Proteomes" id="UP000624701">
    <property type="component" value="Unassembled WGS sequence"/>
</dbReference>
<proteinExistence type="predicted"/>
<dbReference type="RefSeq" id="WP_188374411.1">
    <property type="nucleotide sequence ID" value="NZ_BMDQ01000002.1"/>
</dbReference>
<keyword evidence="2 4" id="KW-0238">DNA-binding</keyword>
<dbReference type="PROSITE" id="PS50977">
    <property type="entry name" value="HTH_TETR_2"/>
    <property type="match status" value="1"/>
</dbReference>
<accession>A0ABQ2BZX6</accession>
<dbReference type="InterPro" id="IPR011075">
    <property type="entry name" value="TetR_C"/>
</dbReference>
<dbReference type="InterPro" id="IPR001647">
    <property type="entry name" value="HTH_TetR"/>
</dbReference>
<evidence type="ECO:0000313" key="7">
    <source>
        <dbReference type="Proteomes" id="UP000624701"/>
    </source>
</evidence>
<sequence>MPKTEVFNKELVLNQASHVFHVKGYNATSMQDLVDATGLNRSSIYNSFGNKHNLFLECLKVYQSKYQRSISNLLLKANSPLKAIESIFELYLDEIVKDDENKGCLITNCKSEMANQDSTIHNFLMNNQKNTLALFEDLVNQGQENSSINSHRSPKDYALYLFSTIQGFRMVGILIDNKQQLQSLINITLQNLK</sequence>
<evidence type="ECO:0000256" key="3">
    <source>
        <dbReference type="ARBA" id="ARBA00023163"/>
    </source>
</evidence>
<dbReference type="SUPFAM" id="SSF48498">
    <property type="entry name" value="Tetracyclin repressor-like, C-terminal domain"/>
    <property type="match status" value="1"/>
</dbReference>
<comment type="caution">
    <text evidence="6">The sequence shown here is derived from an EMBL/GenBank/DDBJ whole genome shotgun (WGS) entry which is preliminary data.</text>
</comment>
<dbReference type="SUPFAM" id="SSF46689">
    <property type="entry name" value="Homeodomain-like"/>
    <property type="match status" value="1"/>
</dbReference>